<keyword evidence="7" id="KW-1185">Reference proteome</keyword>
<dbReference type="InterPro" id="IPR018062">
    <property type="entry name" value="HTH_AraC-typ_CS"/>
</dbReference>
<evidence type="ECO:0000256" key="1">
    <source>
        <dbReference type="ARBA" id="ARBA00023015"/>
    </source>
</evidence>
<dbReference type="GO" id="GO:0043565">
    <property type="term" value="F:sequence-specific DNA binding"/>
    <property type="evidence" value="ECO:0007669"/>
    <property type="project" value="InterPro"/>
</dbReference>
<evidence type="ECO:0000256" key="2">
    <source>
        <dbReference type="ARBA" id="ARBA00023125"/>
    </source>
</evidence>
<protein>
    <submittedName>
        <fullName evidence="6">AraC family transcriptional regulator</fullName>
    </submittedName>
</protein>
<evidence type="ECO:0000256" key="4">
    <source>
        <dbReference type="SAM" id="MobiDB-lite"/>
    </source>
</evidence>
<dbReference type="InterPro" id="IPR010499">
    <property type="entry name" value="AraC_E-bd"/>
</dbReference>
<organism evidence="6 7">
    <name type="scientific">Kinneretia aquatilis</name>
    <dbReference type="NCBI Taxonomy" id="2070761"/>
    <lineage>
        <taxon>Bacteria</taxon>
        <taxon>Pseudomonadati</taxon>
        <taxon>Pseudomonadota</taxon>
        <taxon>Betaproteobacteria</taxon>
        <taxon>Burkholderiales</taxon>
        <taxon>Sphaerotilaceae</taxon>
        <taxon>Roseateles</taxon>
    </lineage>
</organism>
<dbReference type="InterPro" id="IPR018060">
    <property type="entry name" value="HTH_AraC"/>
</dbReference>
<dbReference type="Gene3D" id="1.10.10.60">
    <property type="entry name" value="Homeodomain-like"/>
    <property type="match status" value="2"/>
</dbReference>
<gene>
    <name evidence="6" type="ORF">C1O66_11795</name>
</gene>
<feature type="region of interest" description="Disordered" evidence="4">
    <location>
        <begin position="102"/>
        <end position="125"/>
    </location>
</feature>
<dbReference type="SUPFAM" id="SSF46689">
    <property type="entry name" value="Homeodomain-like"/>
    <property type="match status" value="2"/>
</dbReference>
<accession>A0A2N8L1X9</accession>
<dbReference type="InterPro" id="IPR050908">
    <property type="entry name" value="SmbC-like"/>
</dbReference>
<dbReference type="Gene3D" id="3.20.80.10">
    <property type="entry name" value="Regulatory factor, effector binding domain"/>
    <property type="match status" value="1"/>
</dbReference>
<dbReference type="PANTHER" id="PTHR40055:SF1">
    <property type="entry name" value="TRANSCRIPTIONAL REGULATOR YGIV-RELATED"/>
    <property type="match status" value="1"/>
</dbReference>
<name>A0A2N8L1X9_9BURK</name>
<dbReference type="GO" id="GO:0003700">
    <property type="term" value="F:DNA-binding transcription factor activity"/>
    <property type="evidence" value="ECO:0007669"/>
    <property type="project" value="InterPro"/>
</dbReference>
<evidence type="ECO:0000313" key="6">
    <source>
        <dbReference type="EMBL" id="PND39710.1"/>
    </source>
</evidence>
<sequence>MNALLDHIDRHLDQTLDLSSLAERMHFSPFHFHRVFAAWMGETLGDYLRRRRLDVAALMLAQPEPRSVLEVALAVGFGSSEAFARAFKLRFGQTPTAWRQDSPQRWARDLASSREKQTRRHRPPAALQSNLDQWERNLDQADTAHAEDDSGSSCFTSESTMQVRLQQLPASRVAYLRHIGPYGLGVHQFWMNTVLPWQQAQGLIGRTCYGIGHDDPHVTKADKCRYDACVEVDADFVPRSPASIQNLPGGRYAVAQFRGTLAEFSHAWTELLRAWLPGSGLQIDGRPVFERYPPGAEYDPSTGVFSCELCLPVKAA</sequence>
<comment type="caution">
    <text evidence="6">The sequence shown here is derived from an EMBL/GenBank/DDBJ whole genome shotgun (WGS) entry which is preliminary data.</text>
</comment>
<proteinExistence type="predicted"/>
<dbReference type="Proteomes" id="UP000235916">
    <property type="component" value="Unassembled WGS sequence"/>
</dbReference>
<dbReference type="PRINTS" id="PR00032">
    <property type="entry name" value="HTHARAC"/>
</dbReference>
<dbReference type="SMART" id="SM00342">
    <property type="entry name" value="HTH_ARAC"/>
    <property type="match status" value="1"/>
</dbReference>
<evidence type="ECO:0000256" key="3">
    <source>
        <dbReference type="ARBA" id="ARBA00023163"/>
    </source>
</evidence>
<dbReference type="InterPro" id="IPR020449">
    <property type="entry name" value="Tscrpt_reg_AraC-type_HTH"/>
</dbReference>
<dbReference type="Pfam" id="PF12833">
    <property type="entry name" value="HTH_18"/>
    <property type="match status" value="1"/>
</dbReference>
<dbReference type="AlphaFoldDB" id="A0A2N8L1X9"/>
<dbReference type="Pfam" id="PF06445">
    <property type="entry name" value="GyrI-like"/>
    <property type="match status" value="1"/>
</dbReference>
<reference evidence="6 7" key="1">
    <citation type="submission" date="2018-01" db="EMBL/GenBank/DDBJ databases">
        <title>Draft genome sequence of Paucibacter aquatile CR182 isolated from freshwater of the Nakdong River.</title>
        <authorList>
            <person name="Choi A."/>
            <person name="Chung E.J."/>
        </authorList>
    </citation>
    <scope>NUCLEOTIDE SEQUENCE [LARGE SCALE GENOMIC DNA]</scope>
    <source>
        <strain evidence="6 7">CR182</strain>
    </source>
</reference>
<dbReference type="SMART" id="SM00871">
    <property type="entry name" value="AraC_E_bind"/>
    <property type="match status" value="1"/>
</dbReference>
<dbReference type="EMBL" id="POSP01000003">
    <property type="protein sequence ID" value="PND39710.1"/>
    <property type="molecule type" value="Genomic_DNA"/>
</dbReference>
<dbReference type="SUPFAM" id="SSF55136">
    <property type="entry name" value="Probable bacterial effector-binding domain"/>
    <property type="match status" value="1"/>
</dbReference>
<dbReference type="PROSITE" id="PS00041">
    <property type="entry name" value="HTH_ARAC_FAMILY_1"/>
    <property type="match status" value="1"/>
</dbReference>
<evidence type="ECO:0000313" key="7">
    <source>
        <dbReference type="Proteomes" id="UP000235916"/>
    </source>
</evidence>
<feature type="compositionally biased region" description="Basic and acidic residues" evidence="4">
    <location>
        <begin position="106"/>
        <end position="116"/>
    </location>
</feature>
<dbReference type="PANTHER" id="PTHR40055">
    <property type="entry name" value="TRANSCRIPTIONAL REGULATOR YGIV-RELATED"/>
    <property type="match status" value="1"/>
</dbReference>
<feature type="domain" description="HTH araC/xylS-type" evidence="5">
    <location>
        <begin position="2"/>
        <end position="101"/>
    </location>
</feature>
<dbReference type="InterPro" id="IPR029442">
    <property type="entry name" value="GyrI-like"/>
</dbReference>
<dbReference type="OrthoDB" id="282744at2"/>
<dbReference type="PROSITE" id="PS01124">
    <property type="entry name" value="HTH_ARAC_FAMILY_2"/>
    <property type="match status" value="1"/>
</dbReference>
<dbReference type="InterPro" id="IPR011256">
    <property type="entry name" value="Reg_factor_effector_dom_sf"/>
</dbReference>
<keyword evidence="1" id="KW-0805">Transcription regulation</keyword>
<dbReference type="InterPro" id="IPR009057">
    <property type="entry name" value="Homeodomain-like_sf"/>
</dbReference>
<evidence type="ECO:0000259" key="5">
    <source>
        <dbReference type="PROSITE" id="PS01124"/>
    </source>
</evidence>
<keyword evidence="3" id="KW-0804">Transcription</keyword>
<keyword evidence="2" id="KW-0238">DNA-binding</keyword>